<name>A0A0D2NWV7_HYPSF</name>
<accession>A0A0D2NWV7</accession>
<dbReference type="Proteomes" id="UP000054270">
    <property type="component" value="Unassembled WGS sequence"/>
</dbReference>
<dbReference type="EMBL" id="KN817544">
    <property type="protein sequence ID" value="KJA23254.1"/>
    <property type="molecule type" value="Genomic_DNA"/>
</dbReference>
<sequence length="228" mass="25307">MRNKSVTYHLNSAEGSRWLSQPAVRPKFIAHFEGASSAISSLLHCVVEYVPVSFNPNDLASVEEVETTNNLGGKTIQFAKWFKQPERRLPTQRTAFLLVGFLTREAANLAIANSLVFEGRVCLVRKLLTEPRRCLRCQKWDPGHLASACKAPTDVCARCAGPHRTSACTASDLETRCSNCPAQDDNALLCHGAGDCICPIFQEKVETMRRRAPGAHYRFFPTNDPASW</sequence>
<evidence type="ECO:0000313" key="2">
    <source>
        <dbReference type="Proteomes" id="UP000054270"/>
    </source>
</evidence>
<dbReference type="AlphaFoldDB" id="A0A0D2NWV7"/>
<dbReference type="OrthoDB" id="4230923at2759"/>
<organism evidence="1 2">
    <name type="scientific">Hypholoma sublateritium (strain FD-334 SS-4)</name>
    <dbReference type="NCBI Taxonomy" id="945553"/>
    <lineage>
        <taxon>Eukaryota</taxon>
        <taxon>Fungi</taxon>
        <taxon>Dikarya</taxon>
        <taxon>Basidiomycota</taxon>
        <taxon>Agaricomycotina</taxon>
        <taxon>Agaricomycetes</taxon>
        <taxon>Agaricomycetidae</taxon>
        <taxon>Agaricales</taxon>
        <taxon>Agaricineae</taxon>
        <taxon>Strophariaceae</taxon>
        <taxon>Hypholoma</taxon>
    </lineage>
</organism>
<gene>
    <name evidence="1" type="ORF">HYPSUDRAFT_137981</name>
</gene>
<keyword evidence="2" id="KW-1185">Reference proteome</keyword>
<dbReference type="OMA" id="ANCAAGH"/>
<feature type="non-terminal residue" evidence="1">
    <location>
        <position position="228"/>
    </location>
</feature>
<evidence type="ECO:0000313" key="1">
    <source>
        <dbReference type="EMBL" id="KJA23254.1"/>
    </source>
</evidence>
<protein>
    <submittedName>
        <fullName evidence="1">Uncharacterized protein</fullName>
    </submittedName>
</protein>
<reference evidence="2" key="1">
    <citation type="submission" date="2014-04" db="EMBL/GenBank/DDBJ databases">
        <title>Evolutionary Origins and Diversification of the Mycorrhizal Mutualists.</title>
        <authorList>
            <consortium name="DOE Joint Genome Institute"/>
            <consortium name="Mycorrhizal Genomics Consortium"/>
            <person name="Kohler A."/>
            <person name="Kuo A."/>
            <person name="Nagy L.G."/>
            <person name="Floudas D."/>
            <person name="Copeland A."/>
            <person name="Barry K.W."/>
            <person name="Cichocki N."/>
            <person name="Veneault-Fourrey C."/>
            <person name="LaButti K."/>
            <person name="Lindquist E.A."/>
            <person name="Lipzen A."/>
            <person name="Lundell T."/>
            <person name="Morin E."/>
            <person name="Murat C."/>
            <person name="Riley R."/>
            <person name="Ohm R."/>
            <person name="Sun H."/>
            <person name="Tunlid A."/>
            <person name="Henrissat B."/>
            <person name="Grigoriev I.V."/>
            <person name="Hibbett D.S."/>
            <person name="Martin F."/>
        </authorList>
    </citation>
    <scope>NUCLEOTIDE SEQUENCE [LARGE SCALE GENOMIC DNA]</scope>
    <source>
        <strain evidence="2">FD-334 SS-4</strain>
    </source>
</reference>
<proteinExistence type="predicted"/>
<dbReference type="STRING" id="945553.A0A0D2NWV7"/>